<evidence type="ECO:0000313" key="5">
    <source>
        <dbReference type="Proteomes" id="UP000244248"/>
    </source>
</evidence>
<dbReference type="RefSeq" id="WP_107941400.1">
    <property type="nucleotide sequence ID" value="NZ_QANS01000007.1"/>
</dbReference>
<reference evidence="4 5" key="1">
    <citation type="submission" date="2018-04" db="EMBL/GenBank/DDBJ databases">
        <title>Novel species isolated from glacier.</title>
        <authorList>
            <person name="Liu Q."/>
            <person name="Xin Y.-H."/>
        </authorList>
    </citation>
    <scope>NUCLEOTIDE SEQUENCE [LARGE SCALE GENOMIC DNA]</scope>
    <source>
        <strain evidence="4 5">GT1R17</strain>
    </source>
</reference>
<dbReference type="PRINTS" id="PR00080">
    <property type="entry name" value="SDRFAMILY"/>
</dbReference>
<dbReference type="EMBL" id="QANS01000007">
    <property type="protein sequence ID" value="PTU30054.1"/>
    <property type="molecule type" value="Genomic_DNA"/>
</dbReference>
<dbReference type="Pfam" id="PF00106">
    <property type="entry name" value="adh_short"/>
    <property type="match status" value="1"/>
</dbReference>
<evidence type="ECO:0000256" key="3">
    <source>
        <dbReference type="RuleBase" id="RU000363"/>
    </source>
</evidence>
<dbReference type="PRINTS" id="PR00081">
    <property type="entry name" value="GDHRDH"/>
</dbReference>
<comment type="caution">
    <text evidence="4">The sequence shown here is derived from an EMBL/GenBank/DDBJ whole genome shotgun (WGS) entry which is preliminary data.</text>
</comment>
<dbReference type="SUPFAM" id="SSF51735">
    <property type="entry name" value="NAD(P)-binding Rossmann-fold domains"/>
    <property type="match status" value="1"/>
</dbReference>
<keyword evidence="2" id="KW-0560">Oxidoreductase</keyword>
<dbReference type="PANTHER" id="PTHR42901:SF1">
    <property type="entry name" value="ALCOHOL DEHYDROGENASE"/>
    <property type="match status" value="1"/>
</dbReference>
<dbReference type="Proteomes" id="UP000244248">
    <property type="component" value="Unassembled WGS sequence"/>
</dbReference>
<dbReference type="FunFam" id="3.40.50.720:FF:000047">
    <property type="entry name" value="NADP-dependent L-serine/L-allo-threonine dehydrogenase"/>
    <property type="match status" value="1"/>
</dbReference>
<protein>
    <submittedName>
        <fullName evidence="4">NADP-dependent 3-hydroxy acid dehydrogenase</fullName>
    </submittedName>
</protein>
<dbReference type="InterPro" id="IPR020904">
    <property type="entry name" value="Sc_DH/Rdtase_CS"/>
</dbReference>
<gene>
    <name evidence="4" type="ORF">CJD38_16025</name>
</gene>
<dbReference type="InterPro" id="IPR002347">
    <property type="entry name" value="SDR_fam"/>
</dbReference>
<evidence type="ECO:0000256" key="2">
    <source>
        <dbReference type="ARBA" id="ARBA00023002"/>
    </source>
</evidence>
<dbReference type="InterPro" id="IPR036291">
    <property type="entry name" value="NAD(P)-bd_dom_sf"/>
</dbReference>
<name>A0A2T5MBV5_9GAMM</name>
<dbReference type="OrthoDB" id="9810734at2"/>
<proteinExistence type="inferred from homology"/>
<evidence type="ECO:0000256" key="1">
    <source>
        <dbReference type="ARBA" id="ARBA00006484"/>
    </source>
</evidence>
<keyword evidence="5" id="KW-1185">Reference proteome</keyword>
<dbReference type="AlphaFoldDB" id="A0A2T5MBV5"/>
<dbReference type="PANTHER" id="PTHR42901">
    <property type="entry name" value="ALCOHOL DEHYDROGENASE"/>
    <property type="match status" value="1"/>
</dbReference>
<accession>A0A2T5MBV5</accession>
<dbReference type="GO" id="GO:0016616">
    <property type="term" value="F:oxidoreductase activity, acting on the CH-OH group of donors, NAD or NADP as acceptor"/>
    <property type="evidence" value="ECO:0007669"/>
    <property type="project" value="UniProtKB-ARBA"/>
</dbReference>
<sequence>MQTPPVVFVTGATAGFGLAITRRFLADGCRIVICGRRVDRLDALQKELGDLVHAIPLDVRDREDVEGAIASLPPAFSDIDILVNNAGLALGTLSAAHAEVDDWDVMVDTNIKGLMYCTHTILPGMIARGRGHIVNMGSVAGEFAYPGGNAYGGSKAFVRQFSKNLRADLIGTPVRVTYVAPGLSGGTEFSQVRLKGDEAKAASVYQDTQPLSADDIADSVHWAATRPAHVNINEITLMPVCQAPGPMAVHRGAKK</sequence>
<comment type="similarity">
    <text evidence="1 3">Belongs to the short-chain dehydrogenases/reductases (SDR) family.</text>
</comment>
<organism evidence="4 5">
    <name type="scientific">Stenotrophobium rhamnosiphilum</name>
    <dbReference type="NCBI Taxonomy" id="2029166"/>
    <lineage>
        <taxon>Bacteria</taxon>
        <taxon>Pseudomonadati</taxon>
        <taxon>Pseudomonadota</taxon>
        <taxon>Gammaproteobacteria</taxon>
        <taxon>Nevskiales</taxon>
        <taxon>Nevskiaceae</taxon>
        <taxon>Stenotrophobium</taxon>
    </lineage>
</organism>
<evidence type="ECO:0000313" key="4">
    <source>
        <dbReference type="EMBL" id="PTU30054.1"/>
    </source>
</evidence>
<dbReference type="Gene3D" id="3.40.50.720">
    <property type="entry name" value="NAD(P)-binding Rossmann-like Domain"/>
    <property type="match status" value="1"/>
</dbReference>
<dbReference type="PROSITE" id="PS00061">
    <property type="entry name" value="ADH_SHORT"/>
    <property type="match status" value="1"/>
</dbReference>